<proteinExistence type="predicted"/>
<dbReference type="Proteomes" id="UP000078284">
    <property type="component" value="Unassembled WGS sequence"/>
</dbReference>
<name>A0A178U6N0_ARATH</name>
<dbReference type="PANTHER" id="PTHR10775:SF183">
    <property type="entry name" value="TRANSPOSON, EN_SPM-LIKE, TRANSPOSASE-ASSOCIATED DOMAIN PROTEIN-RELATED"/>
    <property type="match status" value="1"/>
</dbReference>
<feature type="domain" description="DUF4216" evidence="2">
    <location>
        <begin position="706"/>
        <end position="781"/>
    </location>
</feature>
<evidence type="ECO:0000313" key="3">
    <source>
        <dbReference type="EMBL" id="OAO89299.1"/>
    </source>
</evidence>
<dbReference type="EMBL" id="LUHQ01000015">
    <property type="protein sequence ID" value="OAO89299.1"/>
    <property type="molecule type" value="Genomic_DNA"/>
</dbReference>
<gene>
    <name evidence="3" type="ORF">AXX17_ATUG02060</name>
</gene>
<evidence type="ECO:0000313" key="4">
    <source>
        <dbReference type="Proteomes" id="UP000078284"/>
    </source>
</evidence>
<keyword evidence="3" id="KW-0150">Chloroplast</keyword>
<feature type="compositionally biased region" description="Acidic residues" evidence="1">
    <location>
        <begin position="831"/>
        <end position="843"/>
    </location>
</feature>
<organism evidence="3 4">
    <name type="scientific">Arabidopsis thaliana</name>
    <name type="common">Mouse-ear cress</name>
    <dbReference type="NCBI Taxonomy" id="3702"/>
    <lineage>
        <taxon>Eukaryota</taxon>
        <taxon>Viridiplantae</taxon>
        <taxon>Streptophyta</taxon>
        <taxon>Embryophyta</taxon>
        <taxon>Tracheophyta</taxon>
        <taxon>Spermatophyta</taxon>
        <taxon>Magnoliopsida</taxon>
        <taxon>eudicotyledons</taxon>
        <taxon>Gunneridae</taxon>
        <taxon>Pentapetalae</taxon>
        <taxon>rosids</taxon>
        <taxon>malvids</taxon>
        <taxon>Brassicales</taxon>
        <taxon>Brassicaceae</taxon>
        <taxon>Camelineae</taxon>
        <taxon>Arabidopsis</taxon>
    </lineage>
</organism>
<geneLocation type="chloroplast" evidence="3"/>
<dbReference type="Pfam" id="PF02992">
    <property type="entry name" value="Transposase_21"/>
    <property type="match status" value="1"/>
</dbReference>
<dbReference type="Pfam" id="PF13952">
    <property type="entry name" value="DUF4216"/>
    <property type="match status" value="1"/>
</dbReference>
<evidence type="ECO:0000256" key="1">
    <source>
        <dbReference type="SAM" id="MobiDB-lite"/>
    </source>
</evidence>
<dbReference type="InterPro" id="IPR025312">
    <property type="entry name" value="DUF4216"/>
</dbReference>
<protein>
    <recommendedName>
        <fullName evidence="2">DUF4216 domain-containing protein</fullName>
    </recommendedName>
</protein>
<keyword evidence="3" id="KW-0934">Plastid</keyword>
<dbReference type="PANTHER" id="PTHR10775">
    <property type="entry name" value="OS08G0208400 PROTEIN"/>
    <property type="match status" value="1"/>
</dbReference>
<dbReference type="InterPro" id="IPR004242">
    <property type="entry name" value="Transposase_21"/>
</dbReference>
<evidence type="ECO:0000259" key="2">
    <source>
        <dbReference type="Pfam" id="PF13952"/>
    </source>
</evidence>
<sequence length="861" mass="99365">MPNYWVWISHGEDYTVLDNEPVEDAFGSESPTELVNPYVEMVSDAFGNTESGFDQNMEEEPNADAKRFYDILDAAKHPIYDGCKPGLSQLFLAARLMSVKTDYNLPQNCMDAISQVLQDYLPEGNNSINSFYDIKKLMRSLGLPYHKIDVCEDNCMIFWKDTALEENCQFCNKDRFRPIEKPGQKRVAYRQMFYLPISDRLKRLYQSNNTAKDMRWHAVHSVNNGEMCHPSDGEAWQHFKKVYPDFASEPRNVYLGLCTDGFNPFGMLGHNYSLWPVILTPYNLPPDMCMKQEFMFLSVLVPGPNHPKRSLDIFLQPLIEELKDLWFNGVHAYDIYTRQNVFLRAVLMWTISDFPAYGMLSGWTTHGRLSCPYCMDKTYAFQLKNGRKTSWFDCHRCFLPINHSYRQDKKNFKKGRVVSDIPLQLLTGEELWNRVKSLPKTVDCGGNHGKLQGYGDTHNWHKHSILWELPYWKNHKLRHNLDVMHTEKNFLDNFINTLLNVQGKTKDNIRSRLDLKEICNRSQLHLTDDGKAPVPIFRLQADAKTIFLQWLEKDVKFSDGYSSSLSKCVDLLKGKLTGMKSHDCHVLMQRLLPIAFAKLMDKSVHEALSGDDLTSLKEENFANWLEEHVENTSSENSYPKWLQTLSHGPMTKVTSWPMYFCRGYIFHTYDHGKDKKNANFGVCVKSTLSSNSSGEHDFYGVLREIWEIQYPGPVHLNIVVFKCDWYDTTIGEGVRINQSGIIDVNVAKSYGKYDPFILASQADQVCYVPYPRKTQKKDQQWNATVVIQPRGKILLNQNLDFTAMQYENAGPNVIVDSLQVETLTDLHGQVEDLDDNEDEEEVGSDEKDWGSNIDLTDEESD</sequence>
<comment type="caution">
    <text evidence="3">The sequence shown here is derived from an EMBL/GenBank/DDBJ whole genome shotgun (WGS) entry which is preliminary data.</text>
</comment>
<reference evidence="4" key="1">
    <citation type="journal article" date="2016" name="Proc. Natl. Acad. Sci. U.S.A.">
        <title>Chromosome-level assembly of Arabidopsis thaliana Ler reveals the extent of translocation and inversion polymorphisms.</title>
        <authorList>
            <person name="Zapata L."/>
            <person name="Ding J."/>
            <person name="Willing E.M."/>
            <person name="Hartwig B."/>
            <person name="Bezdan D."/>
            <person name="Jiao W.B."/>
            <person name="Patel V."/>
            <person name="Velikkakam James G."/>
            <person name="Koornneef M."/>
            <person name="Ossowski S."/>
            <person name="Schneeberger K."/>
        </authorList>
    </citation>
    <scope>NUCLEOTIDE SEQUENCE [LARGE SCALE GENOMIC DNA]</scope>
    <source>
        <strain evidence="4">cv. Landsberg erecta</strain>
    </source>
</reference>
<accession>A0A178U6N0</accession>
<feature type="region of interest" description="Disordered" evidence="1">
    <location>
        <begin position="830"/>
        <end position="861"/>
    </location>
</feature>
<dbReference type="AlphaFoldDB" id="A0A178U6N0"/>